<comment type="caution">
    <text evidence="1">The sequence shown here is derived from an EMBL/GenBank/DDBJ whole genome shotgun (WGS) entry which is preliminary data.</text>
</comment>
<feature type="non-terminal residue" evidence="1">
    <location>
        <position position="1"/>
    </location>
</feature>
<dbReference type="EMBL" id="BKCJ011834462">
    <property type="protein sequence ID" value="GFD56885.1"/>
    <property type="molecule type" value="Genomic_DNA"/>
</dbReference>
<accession>A0A699XAI6</accession>
<proteinExistence type="predicted"/>
<dbReference type="AlphaFoldDB" id="A0A699XAI6"/>
<reference evidence="1" key="1">
    <citation type="journal article" date="2019" name="Sci. Rep.">
        <title>Draft genome of Tanacetum cinerariifolium, the natural source of mosquito coil.</title>
        <authorList>
            <person name="Yamashiro T."/>
            <person name="Shiraishi A."/>
            <person name="Satake H."/>
            <person name="Nakayama K."/>
        </authorList>
    </citation>
    <scope>NUCLEOTIDE SEQUENCE</scope>
</reference>
<evidence type="ECO:0000313" key="1">
    <source>
        <dbReference type="EMBL" id="GFD56885.1"/>
    </source>
</evidence>
<sequence>REGQFSITIKPSAGSVEPFIQSLSPAVHVQLPFGTLDLMVVERHGMDSFVHCGDH</sequence>
<name>A0A699XAI6_TANCI</name>
<organism evidence="1">
    <name type="scientific">Tanacetum cinerariifolium</name>
    <name type="common">Dalmatian daisy</name>
    <name type="synonym">Chrysanthemum cinerariifolium</name>
    <dbReference type="NCBI Taxonomy" id="118510"/>
    <lineage>
        <taxon>Eukaryota</taxon>
        <taxon>Viridiplantae</taxon>
        <taxon>Streptophyta</taxon>
        <taxon>Embryophyta</taxon>
        <taxon>Tracheophyta</taxon>
        <taxon>Spermatophyta</taxon>
        <taxon>Magnoliopsida</taxon>
        <taxon>eudicotyledons</taxon>
        <taxon>Gunneridae</taxon>
        <taxon>Pentapetalae</taxon>
        <taxon>asterids</taxon>
        <taxon>campanulids</taxon>
        <taxon>Asterales</taxon>
        <taxon>Asteraceae</taxon>
        <taxon>Asteroideae</taxon>
        <taxon>Anthemideae</taxon>
        <taxon>Anthemidinae</taxon>
        <taxon>Tanacetum</taxon>
    </lineage>
</organism>
<protein>
    <submittedName>
        <fullName evidence="1">Uncharacterized protein</fullName>
    </submittedName>
</protein>
<gene>
    <name evidence="1" type="ORF">Tci_928854</name>
</gene>